<evidence type="ECO:0000313" key="2">
    <source>
        <dbReference type="EMBL" id="TCT02048.1"/>
    </source>
</evidence>
<dbReference type="Pfam" id="PF16868">
    <property type="entry name" value="NMT1_3"/>
    <property type="match status" value="1"/>
</dbReference>
<keyword evidence="1" id="KW-0732">Signal</keyword>
<dbReference type="SUPFAM" id="SSF53850">
    <property type="entry name" value="Periplasmic binding protein-like II"/>
    <property type="match status" value="1"/>
</dbReference>
<keyword evidence="2" id="KW-0675">Receptor</keyword>
<dbReference type="Gene3D" id="3.40.190.10">
    <property type="entry name" value="Periplasmic binding protein-like II"/>
    <property type="match status" value="2"/>
</dbReference>
<feature type="chain" id="PRO_5020879139" evidence="1">
    <location>
        <begin position="34"/>
        <end position="345"/>
    </location>
</feature>
<dbReference type="RefSeq" id="WP_132034591.1">
    <property type="nucleotide sequence ID" value="NZ_SMAI01000015.1"/>
</dbReference>
<dbReference type="PANTHER" id="PTHR42941:SF1">
    <property type="entry name" value="SLL1037 PROTEIN"/>
    <property type="match status" value="1"/>
</dbReference>
<dbReference type="PROSITE" id="PS51318">
    <property type="entry name" value="TAT"/>
    <property type="match status" value="1"/>
</dbReference>
<keyword evidence="3" id="KW-1185">Reference proteome</keyword>
<dbReference type="PANTHER" id="PTHR42941">
    <property type="entry name" value="SLL1037 PROTEIN"/>
    <property type="match status" value="1"/>
</dbReference>
<proteinExistence type="predicted"/>
<organism evidence="2 3">
    <name type="scientific">Aquabacter spiritensis</name>
    <dbReference type="NCBI Taxonomy" id="933073"/>
    <lineage>
        <taxon>Bacteria</taxon>
        <taxon>Pseudomonadati</taxon>
        <taxon>Pseudomonadota</taxon>
        <taxon>Alphaproteobacteria</taxon>
        <taxon>Hyphomicrobiales</taxon>
        <taxon>Xanthobacteraceae</taxon>
        <taxon>Aquabacter</taxon>
    </lineage>
</organism>
<dbReference type="AlphaFoldDB" id="A0A4V2UX41"/>
<evidence type="ECO:0000313" key="3">
    <source>
        <dbReference type="Proteomes" id="UP000294664"/>
    </source>
</evidence>
<sequence>MTERHPTRRAVISKMAIAAGLILGAGAMQPAWAQAGRITIGTNPTGSSYYVIGSALASALTEKLGGIAVAQPATGSSVNLPLIASGELTMAVSSSLDGGLFYRGGEGIKPHSSLRTLVRLTDFPYAYLVRENSGLRTIGDLKGKRVAMKLSGNLALESANVAMLASAGLSEKDITNITMAGLTQGLKAVADGTIDAAPMSTSMPIVQELNATIPGGVRILTLDGPNATTTFLSKEVPGLYAFPIEPAPNRPGVHRGTVVTGFDVFLLGSADMPEARAKAVVEALLASWDDMRKKYPQLAHSTVQDLSLPTNAVPYHPGAIAAFKAKGMWSAANVEREQQFATKKN</sequence>
<dbReference type="NCBIfam" id="TIGR02122">
    <property type="entry name" value="TRAP_TAXI"/>
    <property type="match status" value="1"/>
</dbReference>
<comment type="caution">
    <text evidence="2">The sequence shown here is derived from an EMBL/GenBank/DDBJ whole genome shotgun (WGS) entry which is preliminary data.</text>
</comment>
<name>A0A4V2UX41_9HYPH</name>
<dbReference type="Proteomes" id="UP000294664">
    <property type="component" value="Unassembled WGS sequence"/>
</dbReference>
<protein>
    <submittedName>
        <fullName evidence="2">TRAP transporter TAXI family solute receptor</fullName>
    </submittedName>
</protein>
<feature type="signal peptide" evidence="1">
    <location>
        <begin position="1"/>
        <end position="33"/>
    </location>
</feature>
<gene>
    <name evidence="2" type="ORF">EDC64_11579</name>
</gene>
<accession>A0A4V2UX41</accession>
<dbReference type="InterPro" id="IPR006311">
    <property type="entry name" value="TAT_signal"/>
</dbReference>
<dbReference type="EMBL" id="SMAI01000015">
    <property type="protein sequence ID" value="TCT02048.1"/>
    <property type="molecule type" value="Genomic_DNA"/>
</dbReference>
<reference evidence="2 3" key="1">
    <citation type="submission" date="2019-03" db="EMBL/GenBank/DDBJ databases">
        <title>Genomic Encyclopedia of Type Strains, Phase IV (KMG-IV): sequencing the most valuable type-strain genomes for metagenomic binning, comparative biology and taxonomic classification.</title>
        <authorList>
            <person name="Goeker M."/>
        </authorList>
    </citation>
    <scope>NUCLEOTIDE SEQUENCE [LARGE SCALE GENOMIC DNA]</scope>
    <source>
        <strain evidence="2 3">DSM 9035</strain>
    </source>
</reference>
<evidence type="ECO:0000256" key="1">
    <source>
        <dbReference type="SAM" id="SignalP"/>
    </source>
</evidence>
<dbReference type="InterPro" id="IPR011852">
    <property type="entry name" value="TRAP_TAXI"/>
</dbReference>
<dbReference type="OrthoDB" id="9776669at2"/>